<reference evidence="2" key="1">
    <citation type="journal article" date="2019" name="Sci. Rep.">
        <title>Draft genome of Tanacetum cinerariifolium, the natural source of mosquito coil.</title>
        <authorList>
            <person name="Yamashiro T."/>
            <person name="Shiraishi A."/>
            <person name="Satake H."/>
            <person name="Nakayama K."/>
        </authorList>
    </citation>
    <scope>NUCLEOTIDE SEQUENCE</scope>
</reference>
<accession>A0A6L2KH13</accession>
<dbReference type="AlphaFoldDB" id="A0A6L2KH13"/>
<feature type="compositionally biased region" description="Polar residues" evidence="1">
    <location>
        <begin position="204"/>
        <end position="220"/>
    </location>
</feature>
<dbReference type="EMBL" id="BKCJ010002344">
    <property type="protein sequence ID" value="GEU47922.1"/>
    <property type="molecule type" value="Genomic_DNA"/>
</dbReference>
<gene>
    <name evidence="2" type="ORF">Tci_019900</name>
</gene>
<feature type="compositionally biased region" description="Polar residues" evidence="1">
    <location>
        <begin position="310"/>
        <end position="328"/>
    </location>
</feature>
<name>A0A6L2KH13_TANCI</name>
<evidence type="ECO:0000256" key="1">
    <source>
        <dbReference type="SAM" id="MobiDB-lite"/>
    </source>
</evidence>
<feature type="compositionally biased region" description="Basic residues" evidence="1">
    <location>
        <begin position="258"/>
        <end position="269"/>
    </location>
</feature>
<comment type="caution">
    <text evidence="2">The sequence shown here is derived from an EMBL/GenBank/DDBJ whole genome shotgun (WGS) entry which is preliminary data.</text>
</comment>
<protein>
    <submittedName>
        <fullName evidence="2">Uncharacterized protein</fullName>
    </submittedName>
</protein>
<feature type="compositionally biased region" description="Basic and acidic residues" evidence="1">
    <location>
        <begin position="358"/>
        <end position="379"/>
    </location>
</feature>
<feature type="compositionally biased region" description="Basic and acidic residues" evidence="1">
    <location>
        <begin position="388"/>
        <end position="404"/>
    </location>
</feature>
<proteinExistence type="predicted"/>
<evidence type="ECO:0000313" key="2">
    <source>
        <dbReference type="EMBL" id="GEU47922.1"/>
    </source>
</evidence>
<sequence>MIGLSSKLEAEIVQSWDLGFPMWHSKTSWMTFESFIKDVNLLRDGLEITPIDQACQFVSPSSGDAIMDFVNQLGYTKVIHFVSRMAVNNLYQPRREILSMINQCLTSKTSGHDRPRYPTFLTDKANLGSSTKKGRKDKLHVISYCRFTKLIICHLGRIHNIHQRSTSPFHLAEEDLRLGNLKFIPKGEVDEPKRKERRRLRVPSNPSQSLLSGSQANQHLHQSKATKERPFKASTAKPPKPKLAKEKSTKTTPPQKAGKGKISKVRKVKSPFQLVDEPDEEPAQSELEPELKYQGEGDEDDMERAIQMTIEASSTGPSTQAQDDTSANIVHDSPSPADAEIGVASEKNNNEGDTEILQIDKEQGKDVDEQVNPKEKTDELDQGQARSDPGRTPESRPLPEHVVIDEDQAGPDLGERCGALAGPDPKPTHDEFMADLYPNVQESLKFSANEHVILEDPISSTRTLSSMNNLEDVYAIEDQFITNKSTEDEPEKPNVEAEVVSMVTVPIYQASSSVPPLSTPIPIDEAVCESVREFVHVALQAPLRDRLRELPEADMKEILHQRMFETGTYKSLPEHVALYEALKASMERANMDELLTKMDKSRKR</sequence>
<feature type="region of interest" description="Disordered" evidence="1">
    <location>
        <begin position="187"/>
        <end position="417"/>
    </location>
</feature>
<organism evidence="2">
    <name type="scientific">Tanacetum cinerariifolium</name>
    <name type="common">Dalmatian daisy</name>
    <name type="synonym">Chrysanthemum cinerariifolium</name>
    <dbReference type="NCBI Taxonomy" id="118510"/>
    <lineage>
        <taxon>Eukaryota</taxon>
        <taxon>Viridiplantae</taxon>
        <taxon>Streptophyta</taxon>
        <taxon>Embryophyta</taxon>
        <taxon>Tracheophyta</taxon>
        <taxon>Spermatophyta</taxon>
        <taxon>Magnoliopsida</taxon>
        <taxon>eudicotyledons</taxon>
        <taxon>Gunneridae</taxon>
        <taxon>Pentapetalae</taxon>
        <taxon>asterids</taxon>
        <taxon>campanulids</taxon>
        <taxon>Asterales</taxon>
        <taxon>Asteraceae</taxon>
        <taxon>Asteroideae</taxon>
        <taxon>Anthemideae</taxon>
        <taxon>Anthemidinae</taxon>
        <taxon>Tanacetum</taxon>
    </lineage>
</organism>